<evidence type="ECO:0000313" key="13">
    <source>
        <dbReference type="EMBL" id="SIS76392.1"/>
    </source>
</evidence>
<dbReference type="UniPathway" id="UPA00219"/>
<dbReference type="GO" id="GO:0008360">
    <property type="term" value="P:regulation of cell shape"/>
    <property type="evidence" value="ECO:0007669"/>
    <property type="project" value="UniProtKB-KW"/>
</dbReference>
<dbReference type="Gene3D" id="1.10.3810.10">
    <property type="entry name" value="Biosynthetic peptidoglycan transglycosylase-like"/>
    <property type="match status" value="1"/>
</dbReference>
<dbReference type="EC" id="2.4.99.28" evidence="11"/>
<accession>A0A173MQJ0</accession>
<evidence type="ECO:0000256" key="5">
    <source>
        <dbReference type="ARBA" id="ARBA00022692"/>
    </source>
</evidence>
<dbReference type="InterPro" id="IPR001264">
    <property type="entry name" value="Glyco_trans_51"/>
</dbReference>
<keyword evidence="9 11" id="KW-0472">Membrane</keyword>
<evidence type="ECO:0000256" key="7">
    <source>
        <dbReference type="ARBA" id="ARBA00022984"/>
    </source>
</evidence>
<dbReference type="GO" id="GO:0016763">
    <property type="term" value="F:pentosyltransferase activity"/>
    <property type="evidence" value="ECO:0007669"/>
    <property type="project" value="InterPro"/>
</dbReference>
<evidence type="ECO:0000256" key="2">
    <source>
        <dbReference type="ARBA" id="ARBA00022519"/>
    </source>
</evidence>
<dbReference type="Proteomes" id="UP000186917">
    <property type="component" value="Unassembled WGS sequence"/>
</dbReference>
<dbReference type="Pfam" id="PF00912">
    <property type="entry name" value="Transgly"/>
    <property type="match status" value="1"/>
</dbReference>
<keyword evidence="7 11" id="KW-0573">Peptidoglycan synthesis</keyword>
<proteinExistence type="inferred from homology"/>
<feature type="transmembrane region" description="Helical" evidence="11">
    <location>
        <begin position="7"/>
        <end position="30"/>
    </location>
</feature>
<evidence type="ECO:0000256" key="10">
    <source>
        <dbReference type="ARBA" id="ARBA00023316"/>
    </source>
</evidence>
<comment type="pathway">
    <text evidence="11">Cell wall biogenesis; peptidoglycan biosynthesis.</text>
</comment>
<comment type="similarity">
    <text evidence="11">Belongs to the glycosyltransferase 51 family.</text>
</comment>
<organism evidence="13 14">
    <name type="scientific">Filimonas lacunae</name>
    <dbReference type="NCBI Taxonomy" id="477680"/>
    <lineage>
        <taxon>Bacteria</taxon>
        <taxon>Pseudomonadati</taxon>
        <taxon>Bacteroidota</taxon>
        <taxon>Chitinophagia</taxon>
        <taxon>Chitinophagales</taxon>
        <taxon>Chitinophagaceae</taxon>
        <taxon>Filimonas</taxon>
    </lineage>
</organism>
<keyword evidence="10 11" id="KW-0961">Cell wall biogenesis/degradation</keyword>
<keyword evidence="5 11" id="KW-0812">Transmembrane</keyword>
<keyword evidence="6 11" id="KW-0133">Cell shape</keyword>
<dbReference type="OrthoDB" id="9766909at2"/>
<evidence type="ECO:0000256" key="8">
    <source>
        <dbReference type="ARBA" id="ARBA00022989"/>
    </source>
</evidence>
<evidence type="ECO:0000259" key="12">
    <source>
        <dbReference type="Pfam" id="PF00912"/>
    </source>
</evidence>
<dbReference type="GO" id="GO:0009274">
    <property type="term" value="C:peptidoglycan-based cell wall"/>
    <property type="evidence" value="ECO:0007669"/>
    <property type="project" value="InterPro"/>
</dbReference>
<evidence type="ECO:0000256" key="1">
    <source>
        <dbReference type="ARBA" id="ARBA00022475"/>
    </source>
</evidence>
<dbReference type="GO" id="GO:0071555">
    <property type="term" value="P:cell wall organization"/>
    <property type="evidence" value="ECO:0007669"/>
    <property type="project" value="UniProtKB-KW"/>
</dbReference>
<evidence type="ECO:0000256" key="9">
    <source>
        <dbReference type="ARBA" id="ARBA00023136"/>
    </source>
</evidence>
<dbReference type="STRING" id="477680.SAMN05421788_1011075"/>
<dbReference type="PANTHER" id="PTHR30400">
    <property type="entry name" value="MONOFUNCTIONAL BIOSYNTHETIC PEPTIDOGLYCAN TRANSGLYCOSYLASE"/>
    <property type="match status" value="1"/>
</dbReference>
<protein>
    <recommendedName>
        <fullName evidence="11">Biosynthetic peptidoglycan transglycosylase</fullName>
        <ecNumber evidence="11">2.4.99.28</ecNumber>
    </recommendedName>
    <alternativeName>
        <fullName evidence="11">Glycan polymerase</fullName>
    </alternativeName>
    <alternativeName>
        <fullName evidence="11">Peptidoglycan glycosyltransferase MtgA</fullName>
        <shortName evidence="11">PGT</shortName>
    </alternativeName>
</protein>
<dbReference type="InterPro" id="IPR011812">
    <property type="entry name" value="Pep_trsgly"/>
</dbReference>
<keyword evidence="4 11" id="KW-0808">Transferase</keyword>
<keyword evidence="14" id="KW-1185">Reference proteome</keyword>
<gene>
    <name evidence="11" type="primary">mtgA</name>
    <name evidence="13" type="ORF">SAMN05421788_1011075</name>
</gene>
<dbReference type="EMBL" id="FTOR01000001">
    <property type="protein sequence ID" value="SIS76392.1"/>
    <property type="molecule type" value="Genomic_DNA"/>
</dbReference>
<reference evidence="14" key="1">
    <citation type="submission" date="2017-01" db="EMBL/GenBank/DDBJ databases">
        <authorList>
            <person name="Varghese N."/>
            <person name="Submissions S."/>
        </authorList>
    </citation>
    <scope>NUCLEOTIDE SEQUENCE [LARGE SCALE GENOMIC DNA]</scope>
    <source>
        <strain evidence="14">DSM 21054</strain>
    </source>
</reference>
<keyword evidence="3 11" id="KW-0328">Glycosyltransferase</keyword>
<dbReference type="SUPFAM" id="SSF53955">
    <property type="entry name" value="Lysozyme-like"/>
    <property type="match status" value="1"/>
</dbReference>
<dbReference type="KEGG" id="fln:FLA_5692"/>
<evidence type="ECO:0000313" key="14">
    <source>
        <dbReference type="Proteomes" id="UP000186917"/>
    </source>
</evidence>
<dbReference type="PANTHER" id="PTHR30400:SF0">
    <property type="entry name" value="BIOSYNTHETIC PEPTIDOGLYCAN TRANSGLYCOSYLASE"/>
    <property type="match status" value="1"/>
</dbReference>
<keyword evidence="2" id="KW-0997">Cell inner membrane</keyword>
<evidence type="ECO:0000256" key="4">
    <source>
        <dbReference type="ARBA" id="ARBA00022679"/>
    </source>
</evidence>
<dbReference type="InterPro" id="IPR036950">
    <property type="entry name" value="PBP_transglycosylase"/>
</dbReference>
<comment type="function">
    <text evidence="11">Peptidoglycan polymerase that catalyzes glycan chain elongation from lipid-linked precursors.</text>
</comment>
<dbReference type="RefSeq" id="WP_076376379.1">
    <property type="nucleotide sequence ID" value="NZ_AP017422.1"/>
</dbReference>
<keyword evidence="8 11" id="KW-1133">Transmembrane helix</keyword>
<evidence type="ECO:0000256" key="6">
    <source>
        <dbReference type="ARBA" id="ARBA00022960"/>
    </source>
</evidence>
<evidence type="ECO:0000256" key="11">
    <source>
        <dbReference type="HAMAP-Rule" id="MF_00766"/>
    </source>
</evidence>
<comment type="catalytic activity">
    <reaction evidence="11">
        <text>[GlcNAc-(1-&gt;4)-Mur2Ac(oyl-L-Ala-gamma-D-Glu-L-Lys-D-Ala-D-Ala)](n)-di-trans,octa-cis-undecaprenyl diphosphate + beta-D-GlcNAc-(1-&gt;4)-Mur2Ac(oyl-L-Ala-gamma-D-Glu-L-Lys-D-Ala-D-Ala)-di-trans,octa-cis-undecaprenyl diphosphate = [GlcNAc-(1-&gt;4)-Mur2Ac(oyl-L-Ala-gamma-D-Glu-L-Lys-D-Ala-D-Ala)](n+1)-di-trans,octa-cis-undecaprenyl diphosphate + di-trans,octa-cis-undecaprenyl diphosphate + H(+)</text>
        <dbReference type="Rhea" id="RHEA:23708"/>
        <dbReference type="Rhea" id="RHEA-COMP:9602"/>
        <dbReference type="Rhea" id="RHEA-COMP:9603"/>
        <dbReference type="ChEBI" id="CHEBI:15378"/>
        <dbReference type="ChEBI" id="CHEBI:58405"/>
        <dbReference type="ChEBI" id="CHEBI:60033"/>
        <dbReference type="ChEBI" id="CHEBI:78435"/>
        <dbReference type="EC" id="2.4.99.28"/>
    </reaction>
</comment>
<dbReference type="GO" id="GO:0008955">
    <property type="term" value="F:peptidoglycan glycosyltransferase activity"/>
    <property type="evidence" value="ECO:0007669"/>
    <property type="project" value="UniProtKB-UniRule"/>
</dbReference>
<dbReference type="HAMAP" id="MF_00766">
    <property type="entry name" value="PGT_MtgA"/>
    <property type="match status" value="1"/>
</dbReference>
<name>A0A173MQJ0_9BACT</name>
<dbReference type="NCBIfam" id="TIGR02070">
    <property type="entry name" value="mono_pep_trsgly"/>
    <property type="match status" value="1"/>
</dbReference>
<dbReference type="AlphaFoldDB" id="A0A173MQJ0"/>
<sequence>MAKFFRWVLRITLILFITSLLYTVICKWVFPPITLTQTGAVFGGYGLKRDYVSWDEISPNVKLAAMASEDQLFPDHGGFDWKALEKSLNANPKKKKKVRGGGASTISQQTAKNVFLWQGNGALRYIRKVPEFYFTKMIEWTWGKKRILEVYLNVIEMGPGIFGIEAAAQKYFGKPAKNLSRTEAAMIIACLPNPKIYTVKPVSRWVGWKSKLILRQMNNIQDDPDVQALMY</sequence>
<comment type="subcellular location">
    <subcellularLocation>
        <location evidence="11">Cell membrane</location>
        <topology evidence="11">Single-pass membrane protein</topology>
    </subcellularLocation>
</comment>
<dbReference type="InterPro" id="IPR023346">
    <property type="entry name" value="Lysozyme-like_dom_sf"/>
</dbReference>
<evidence type="ECO:0000256" key="3">
    <source>
        <dbReference type="ARBA" id="ARBA00022676"/>
    </source>
</evidence>
<keyword evidence="1 11" id="KW-1003">Cell membrane</keyword>
<feature type="domain" description="Glycosyl transferase family 51" evidence="12">
    <location>
        <begin position="46"/>
        <end position="217"/>
    </location>
</feature>
<dbReference type="GO" id="GO:0005886">
    <property type="term" value="C:plasma membrane"/>
    <property type="evidence" value="ECO:0007669"/>
    <property type="project" value="UniProtKB-SubCell"/>
</dbReference>
<dbReference type="GO" id="GO:0009252">
    <property type="term" value="P:peptidoglycan biosynthetic process"/>
    <property type="evidence" value="ECO:0007669"/>
    <property type="project" value="UniProtKB-UniRule"/>
</dbReference>